<proteinExistence type="predicted"/>
<dbReference type="AlphaFoldDB" id="A0AAE1ALJ9"/>
<dbReference type="Proteomes" id="UP001283361">
    <property type="component" value="Unassembled WGS sequence"/>
</dbReference>
<accession>A0AAE1ALJ9</accession>
<organism evidence="1 2">
    <name type="scientific">Elysia crispata</name>
    <name type="common">lettuce slug</name>
    <dbReference type="NCBI Taxonomy" id="231223"/>
    <lineage>
        <taxon>Eukaryota</taxon>
        <taxon>Metazoa</taxon>
        <taxon>Spiralia</taxon>
        <taxon>Lophotrochozoa</taxon>
        <taxon>Mollusca</taxon>
        <taxon>Gastropoda</taxon>
        <taxon>Heterobranchia</taxon>
        <taxon>Euthyneura</taxon>
        <taxon>Panpulmonata</taxon>
        <taxon>Sacoglossa</taxon>
        <taxon>Placobranchoidea</taxon>
        <taxon>Plakobranchidae</taxon>
        <taxon>Elysia</taxon>
    </lineage>
</organism>
<reference evidence="1" key="1">
    <citation type="journal article" date="2023" name="G3 (Bethesda)">
        <title>A reference genome for the long-term kleptoplast-retaining sea slug Elysia crispata morphotype clarki.</title>
        <authorList>
            <person name="Eastman K.E."/>
            <person name="Pendleton A.L."/>
            <person name="Shaikh M.A."/>
            <person name="Suttiyut T."/>
            <person name="Ogas R."/>
            <person name="Tomko P."/>
            <person name="Gavelis G."/>
            <person name="Widhalm J.R."/>
            <person name="Wisecaver J.H."/>
        </authorList>
    </citation>
    <scope>NUCLEOTIDE SEQUENCE</scope>
    <source>
        <strain evidence="1">ECLA1</strain>
    </source>
</reference>
<gene>
    <name evidence="1" type="ORF">RRG08_001772</name>
</gene>
<name>A0AAE1ALJ9_9GAST</name>
<sequence length="117" mass="13921">MRYVKRSHEPSLGGGEMDFRRQDQVLDLRWEGKRGVNLLTTKLFPTRIQEDLRYLHRGLTYTVPHFLPFDLSWDICDKAEEVTKKTNNIGSVYWNKVILLEHYRNILDRSWTPATLD</sequence>
<protein>
    <submittedName>
        <fullName evidence="1">Uncharacterized protein</fullName>
    </submittedName>
</protein>
<dbReference type="EMBL" id="JAWDGP010001678">
    <property type="protein sequence ID" value="KAK3789386.1"/>
    <property type="molecule type" value="Genomic_DNA"/>
</dbReference>
<evidence type="ECO:0000313" key="1">
    <source>
        <dbReference type="EMBL" id="KAK3789386.1"/>
    </source>
</evidence>
<comment type="caution">
    <text evidence="1">The sequence shown here is derived from an EMBL/GenBank/DDBJ whole genome shotgun (WGS) entry which is preliminary data.</text>
</comment>
<evidence type="ECO:0000313" key="2">
    <source>
        <dbReference type="Proteomes" id="UP001283361"/>
    </source>
</evidence>
<keyword evidence="2" id="KW-1185">Reference proteome</keyword>